<keyword evidence="6" id="KW-0378">Hydrolase</keyword>
<dbReference type="InterPro" id="IPR003323">
    <property type="entry name" value="OTU_dom"/>
</dbReference>
<reference evidence="9" key="1">
    <citation type="submission" date="2023-07" db="EMBL/GenBank/DDBJ databases">
        <title>draft genome sequence of fig (Ficus carica).</title>
        <authorList>
            <person name="Takahashi T."/>
            <person name="Nishimura K."/>
        </authorList>
    </citation>
    <scope>NUCLEOTIDE SEQUENCE</scope>
</reference>
<dbReference type="GO" id="GO:0061578">
    <property type="term" value="F:K63-linked deubiquitinase activity"/>
    <property type="evidence" value="ECO:0007669"/>
    <property type="project" value="TreeGrafter"/>
</dbReference>
<comment type="caution">
    <text evidence="9">The sequence shown here is derived from an EMBL/GenBank/DDBJ whole genome shotgun (WGS) entry which is preliminary data.</text>
</comment>
<dbReference type="PROSITE" id="PS50802">
    <property type="entry name" value="OTU"/>
    <property type="match status" value="1"/>
</dbReference>
<keyword evidence="4" id="KW-0645">Protease</keyword>
<evidence type="ECO:0000313" key="9">
    <source>
        <dbReference type="EMBL" id="GMN46855.1"/>
    </source>
</evidence>
<dbReference type="Gene3D" id="3.90.70.80">
    <property type="match status" value="1"/>
</dbReference>
<dbReference type="CDD" id="cd22796">
    <property type="entry name" value="OTU_plant_OTU6-like"/>
    <property type="match status" value="1"/>
</dbReference>
<dbReference type="AlphaFoldDB" id="A0AA88D731"/>
<evidence type="ECO:0000256" key="3">
    <source>
        <dbReference type="ARBA" id="ARBA00012759"/>
    </source>
</evidence>
<accession>A0AA88D731</accession>
<dbReference type="EMBL" id="BTGU01000024">
    <property type="protein sequence ID" value="GMN46855.1"/>
    <property type="molecule type" value="Genomic_DNA"/>
</dbReference>
<dbReference type="InterPro" id="IPR038765">
    <property type="entry name" value="Papain-like_cys_pep_sf"/>
</dbReference>
<protein>
    <recommendedName>
        <fullName evidence="3">ubiquitinyl hydrolase 1</fullName>
        <ecNumber evidence="3">3.4.19.12</ecNumber>
    </recommendedName>
</protein>
<evidence type="ECO:0000256" key="2">
    <source>
        <dbReference type="ARBA" id="ARBA00010407"/>
    </source>
</evidence>
<evidence type="ECO:0000256" key="7">
    <source>
        <dbReference type="SAM" id="MobiDB-lite"/>
    </source>
</evidence>
<evidence type="ECO:0000259" key="8">
    <source>
        <dbReference type="PROSITE" id="PS50802"/>
    </source>
</evidence>
<dbReference type="PANTHER" id="PTHR12419">
    <property type="entry name" value="OTU DOMAIN CONTAINING PROTEIN"/>
    <property type="match status" value="1"/>
</dbReference>
<keyword evidence="10" id="KW-1185">Reference proteome</keyword>
<dbReference type="GO" id="GO:0004843">
    <property type="term" value="F:cysteine-type deubiquitinase activity"/>
    <property type="evidence" value="ECO:0007669"/>
    <property type="project" value="UniProtKB-EC"/>
</dbReference>
<feature type="region of interest" description="Disordered" evidence="7">
    <location>
        <begin position="229"/>
        <end position="317"/>
    </location>
</feature>
<dbReference type="Pfam" id="PF02338">
    <property type="entry name" value="OTU"/>
    <property type="match status" value="1"/>
</dbReference>
<dbReference type="GO" id="GO:0016579">
    <property type="term" value="P:protein deubiquitination"/>
    <property type="evidence" value="ECO:0007669"/>
    <property type="project" value="TreeGrafter"/>
</dbReference>
<dbReference type="PANTHER" id="PTHR12419:SF4">
    <property type="entry name" value="OTU DOMAIN-CONTAINING PROTEIN 5"/>
    <property type="match status" value="1"/>
</dbReference>
<comment type="catalytic activity">
    <reaction evidence="1">
        <text>Thiol-dependent hydrolysis of ester, thioester, amide, peptide and isopeptide bonds formed by the C-terminal Gly of ubiquitin (a 76-residue protein attached to proteins as an intracellular targeting signal).</text>
        <dbReference type="EC" id="3.4.19.12"/>
    </reaction>
</comment>
<evidence type="ECO:0000256" key="5">
    <source>
        <dbReference type="ARBA" id="ARBA00022786"/>
    </source>
</evidence>
<keyword evidence="5" id="KW-0833">Ubl conjugation pathway</keyword>
<feature type="compositionally biased region" description="Polar residues" evidence="7">
    <location>
        <begin position="255"/>
        <end position="271"/>
    </location>
</feature>
<feature type="domain" description="OTU" evidence="8">
    <location>
        <begin position="341"/>
        <end position="500"/>
    </location>
</feature>
<feature type="compositionally biased region" description="Low complexity" evidence="7">
    <location>
        <begin position="589"/>
        <end position="606"/>
    </location>
</feature>
<name>A0AA88D731_FICCA</name>
<feature type="region of interest" description="Disordered" evidence="7">
    <location>
        <begin position="110"/>
        <end position="137"/>
    </location>
</feature>
<feature type="compositionally biased region" description="Low complexity" evidence="7">
    <location>
        <begin position="286"/>
        <end position="300"/>
    </location>
</feature>
<dbReference type="InterPro" id="IPR050704">
    <property type="entry name" value="Peptidase_C85-like"/>
</dbReference>
<comment type="similarity">
    <text evidence="2">Belongs to the peptidase C85 family.</text>
</comment>
<dbReference type="GO" id="GO:0006508">
    <property type="term" value="P:proteolysis"/>
    <property type="evidence" value="ECO:0007669"/>
    <property type="project" value="UniProtKB-KW"/>
</dbReference>
<sequence length="677" mass="74351">MLHFPLLAVFGGRERKLEGREGSYISKCGKWRGMGGNFSFAVESLYSPLSVLAWNSEGIFCNFSRSFCEEHKALGRKKSFSQGIGLTVPKARMRDKPMIRHFAMTRILVQRGSSSTSSSNSGRSGSSSARAEPQVNVPQVVQAVKDEESGEEVQEQVAVDEVTECSLSSNSKAVKGDDLSCHTEQIDTSTDEMLNSERVCNVDVVSPGEAVKGLSGLGILERGAVENENLSGDSSQNASGKSQPPPPPVPPPKPSSNSNARRFFSGSSHATQIGPARRPSTWPLVSTRTSPTGSRPSSPRSHGENEGYNSADEQNPCFVSSYDDVERERQFEIDIRRAKGLEVKKMLEDGNCLFRAVADQVYGDSEAYDLTRQMCIDYMERERDHFSQFITEGFMSYCKRKRRDKVCRTVSGMLSSIQNRTLDFGVLLPPFDTAVYGNNVEIQALSEMYNRPIHIYAYSTGVVFSTMEPINIFHGSYNTNTPPIRLSYHHGNHYNSLVDPRRVTIGAGLGFSCLRGTNVDKDQVKAAIKAQQDQQIDNASALIALLAEGRFYSDLELTEKEIERMVMEASRAEYLADDKFKQQIGCRESSTSNAEPSSSGARSSGSDTEVEGGRESGLSDSVLSSSMQMVLAMGFSYLQAIEAYSIFGDDVDSMVCYLLETSSSSSSSSRRKGKATE</sequence>
<organism evidence="9 10">
    <name type="scientific">Ficus carica</name>
    <name type="common">Common fig</name>
    <dbReference type="NCBI Taxonomy" id="3494"/>
    <lineage>
        <taxon>Eukaryota</taxon>
        <taxon>Viridiplantae</taxon>
        <taxon>Streptophyta</taxon>
        <taxon>Embryophyta</taxon>
        <taxon>Tracheophyta</taxon>
        <taxon>Spermatophyta</taxon>
        <taxon>Magnoliopsida</taxon>
        <taxon>eudicotyledons</taxon>
        <taxon>Gunneridae</taxon>
        <taxon>Pentapetalae</taxon>
        <taxon>rosids</taxon>
        <taxon>fabids</taxon>
        <taxon>Rosales</taxon>
        <taxon>Moraceae</taxon>
        <taxon>Ficeae</taxon>
        <taxon>Ficus</taxon>
    </lineage>
</organism>
<dbReference type="Gene3D" id="3.30.200.90">
    <property type="match status" value="1"/>
</dbReference>
<feature type="compositionally biased region" description="Polar residues" evidence="7">
    <location>
        <begin position="229"/>
        <end position="242"/>
    </location>
</feature>
<evidence type="ECO:0000313" key="10">
    <source>
        <dbReference type="Proteomes" id="UP001187192"/>
    </source>
</evidence>
<gene>
    <name evidence="9" type="ORF">TIFTF001_016036</name>
</gene>
<evidence type="ECO:0000256" key="4">
    <source>
        <dbReference type="ARBA" id="ARBA00022670"/>
    </source>
</evidence>
<dbReference type="Proteomes" id="UP001187192">
    <property type="component" value="Unassembled WGS sequence"/>
</dbReference>
<feature type="region of interest" description="Disordered" evidence="7">
    <location>
        <begin position="585"/>
        <end position="619"/>
    </location>
</feature>
<evidence type="ECO:0000256" key="1">
    <source>
        <dbReference type="ARBA" id="ARBA00000707"/>
    </source>
</evidence>
<dbReference type="SUPFAM" id="SSF54001">
    <property type="entry name" value="Cysteine proteinases"/>
    <property type="match status" value="2"/>
</dbReference>
<feature type="compositionally biased region" description="Pro residues" evidence="7">
    <location>
        <begin position="243"/>
        <end position="254"/>
    </location>
</feature>
<proteinExistence type="inferred from homology"/>
<feature type="compositionally biased region" description="Low complexity" evidence="7">
    <location>
        <begin position="112"/>
        <end position="137"/>
    </location>
</feature>
<dbReference type="EC" id="3.4.19.12" evidence="3"/>
<evidence type="ECO:0000256" key="6">
    <source>
        <dbReference type="ARBA" id="ARBA00022801"/>
    </source>
</evidence>